<dbReference type="InterPro" id="IPR013815">
    <property type="entry name" value="ATP_grasp_subdomain_1"/>
</dbReference>
<evidence type="ECO:0000313" key="4">
    <source>
        <dbReference type="Proteomes" id="UP001143486"/>
    </source>
</evidence>
<keyword evidence="1" id="KW-0067">ATP-binding</keyword>
<dbReference type="GO" id="GO:0005524">
    <property type="term" value="F:ATP binding"/>
    <property type="evidence" value="ECO:0007669"/>
    <property type="project" value="UniProtKB-UniRule"/>
</dbReference>
<gene>
    <name evidence="3" type="ORF">GCM10017621_10060</name>
</gene>
<sequence length="349" mass="36792">MKLSELSTGVLVTGVGAPPGLGTLRSLRQADADLKLVAADINPLAGGLYEPGAGRCVLPSAGNREAYLHAVRELCALQGLDTIIPGSEAEAAALAPVARQWEAEGLRVPVPDPDVLEFGIDKGKLLARAAEAGLPCPVTLQPEGPADLDAWTGGFPCVVKPRCSRGARGVSYPQDMDALRRIWADTAEEHGSCVVQTYIPGGADTVYTIGSLWDRGELIVSTLHRKLQTNPPTGGVAVAGETVVDEALRDAGLAVLRASGPWHGLAAVELKRPAPGEPAFLLEINPRMWGFGYLMTLAGLNVPALLVRMLAGREHLAGHIPSTFPPYAPARMVRTWQDIALPPLQEGDT</sequence>
<evidence type="ECO:0000259" key="2">
    <source>
        <dbReference type="PROSITE" id="PS50975"/>
    </source>
</evidence>
<protein>
    <recommendedName>
        <fullName evidence="2">ATP-grasp domain-containing protein</fullName>
    </recommendedName>
</protein>
<dbReference type="Gene3D" id="3.30.470.20">
    <property type="entry name" value="ATP-grasp fold, B domain"/>
    <property type="match status" value="1"/>
</dbReference>
<dbReference type="AlphaFoldDB" id="A0A9W6IJR8"/>
<name>A0A9W6IJR8_9PROT</name>
<feature type="domain" description="ATP-grasp" evidence="2">
    <location>
        <begin position="126"/>
        <end position="311"/>
    </location>
</feature>
<dbReference type="InterPro" id="IPR011761">
    <property type="entry name" value="ATP-grasp"/>
</dbReference>
<dbReference type="GO" id="GO:0046872">
    <property type="term" value="F:metal ion binding"/>
    <property type="evidence" value="ECO:0007669"/>
    <property type="project" value="InterPro"/>
</dbReference>
<keyword evidence="4" id="KW-1185">Reference proteome</keyword>
<dbReference type="Proteomes" id="UP001143486">
    <property type="component" value="Unassembled WGS sequence"/>
</dbReference>
<dbReference type="Gene3D" id="3.40.50.20">
    <property type="match status" value="1"/>
</dbReference>
<comment type="caution">
    <text evidence="3">The sequence shown here is derived from an EMBL/GenBank/DDBJ whole genome shotgun (WGS) entry which is preliminary data.</text>
</comment>
<keyword evidence="1" id="KW-0547">Nucleotide-binding</keyword>
<evidence type="ECO:0000313" key="3">
    <source>
        <dbReference type="EMBL" id="GLK51498.1"/>
    </source>
</evidence>
<dbReference type="PROSITE" id="PS50975">
    <property type="entry name" value="ATP_GRASP"/>
    <property type="match status" value="1"/>
</dbReference>
<dbReference type="Gene3D" id="3.30.1490.20">
    <property type="entry name" value="ATP-grasp fold, A domain"/>
    <property type="match status" value="1"/>
</dbReference>
<organism evidence="3 4">
    <name type="scientific">Maricaulis virginensis</name>
    <dbReference type="NCBI Taxonomy" id="144022"/>
    <lineage>
        <taxon>Bacteria</taxon>
        <taxon>Pseudomonadati</taxon>
        <taxon>Pseudomonadota</taxon>
        <taxon>Alphaproteobacteria</taxon>
        <taxon>Maricaulales</taxon>
        <taxon>Maricaulaceae</taxon>
        <taxon>Maricaulis</taxon>
    </lineage>
</organism>
<evidence type="ECO:0000256" key="1">
    <source>
        <dbReference type="PROSITE-ProRule" id="PRU00409"/>
    </source>
</evidence>
<dbReference type="EMBL" id="BSFE01000002">
    <property type="protein sequence ID" value="GLK51498.1"/>
    <property type="molecule type" value="Genomic_DNA"/>
</dbReference>
<accession>A0A9W6IJR8</accession>
<dbReference type="RefSeq" id="WP_271185878.1">
    <property type="nucleotide sequence ID" value="NZ_BSFE01000002.1"/>
</dbReference>
<reference evidence="3" key="1">
    <citation type="journal article" date="2014" name="Int. J. Syst. Evol. Microbiol.">
        <title>Complete genome sequence of Corynebacterium casei LMG S-19264T (=DSM 44701T), isolated from a smear-ripened cheese.</title>
        <authorList>
            <consortium name="US DOE Joint Genome Institute (JGI-PGF)"/>
            <person name="Walter F."/>
            <person name="Albersmeier A."/>
            <person name="Kalinowski J."/>
            <person name="Ruckert C."/>
        </authorList>
    </citation>
    <scope>NUCLEOTIDE SEQUENCE</scope>
    <source>
        <strain evidence="3">VKM B-1513</strain>
    </source>
</reference>
<reference evidence="3" key="2">
    <citation type="submission" date="2023-01" db="EMBL/GenBank/DDBJ databases">
        <authorList>
            <person name="Sun Q."/>
            <person name="Evtushenko L."/>
        </authorList>
    </citation>
    <scope>NUCLEOTIDE SEQUENCE</scope>
    <source>
        <strain evidence="3">VKM B-1513</strain>
    </source>
</reference>
<dbReference type="SUPFAM" id="SSF56059">
    <property type="entry name" value="Glutathione synthetase ATP-binding domain-like"/>
    <property type="match status" value="1"/>
</dbReference>
<proteinExistence type="predicted"/>